<evidence type="ECO:0000256" key="1">
    <source>
        <dbReference type="PROSITE-ProRule" id="PRU00339"/>
    </source>
</evidence>
<dbReference type="InterPro" id="IPR002035">
    <property type="entry name" value="VWF_A"/>
</dbReference>
<dbReference type="InterPro" id="IPR011990">
    <property type="entry name" value="TPR-like_helical_dom_sf"/>
</dbReference>
<feature type="transmembrane region" description="Helical" evidence="2">
    <location>
        <begin position="6"/>
        <end position="30"/>
    </location>
</feature>
<dbReference type="EMBL" id="APLQ01000014">
    <property type="protein sequence ID" value="ENO13975.1"/>
    <property type="molecule type" value="Genomic_DNA"/>
</dbReference>
<name>N6VUX0_9GAMM</name>
<dbReference type="InterPro" id="IPR036465">
    <property type="entry name" value="vWFA_dom_sf"/>
</dbReference>
<keyword evidence="2" id="KW-1133">Transmembrane helix</keyword>
<gene>
    <name evidence="4" type="ORF">J057_21305</name>
</gene>
<organism evidence="4 5">
    <name type="scientific">Marinobacter nanhaiticus D15-8W</name>
    <dbReference type="NCBI Taxonomy" id="626887"/>
    <lineage>
        <taxon>Bacteria</taxon>
        <taxon>Pseudomonadati</taxon>
        <taxon>Pseudomonadota</taxon>
        <taxon>Gammaproteobacteria</taxon>
        <taxon>Pseudomonadales</taxon>
        <taxon>Marinobacteraceae</taxon>
        <taxon>Marinobacter</taxon>
    </lineage>
</organism>
<dbReference type="Proteomes" id="UP000013165">
    <property type="component" value="Unassembled WGS sequence"/>
</dbReference>
<dbReference type="OrthoDB" id="9807628at2"/>
<dbReference type="SUPFAM" id="SSF48452">
    <property type="entry name" value="TPR-like"/>
    <property type="match status" value="1"/>
</dbReference>
<evidence type="ECO:0000313" key="4">
    <source>
        <dbReference type="EMBL" id="ENO13975.1"/>
    </source>
</evidence>
<dbReference type="AlphaFoldDB" id="N6VUX0"/>
<dbReference type="HOGENOM" id="CLU_024570_3_2_6"/>
<protein>
    <submittedName>
        <fullName evidence="4">VWA domain-containing protein</fullName>
    </submittedName>
</protein>
<dbReference type="PROSITE" id="PS50005">
    <property type="entry name" value="TPR"/>
    <property type="match status" value="1"/>
</dbReference>
<dbReference type="PATRIC" id="fig|626887.3.peg.4267"/>
<reference evidence="4 5" key="1">
    <citation type="journal article" date="2013" name="Genome Announc.">
        <title>Genome Sequence of the Polycyclic Aromatic Hydrocarbon-Degrading Bacterium Strain Marinobacter nanhaiticus D15-8WT.</title>
        <authorList>
            <person name="Cui Z."/>
            <person name="Gao W."/>
            <person name="Li Q."/>
            <person name="Xu G."/>
            <person name="Zheng L."/>
        </authorList>
    </citation>
    <scope>NUCLEOTIDE SEQUENCE [LARGE SCALE GENOMIC DNA]</scope>
    <source>
        <strain evidence="4 5">D15-8W</strain>
    </source>
</reference>
<comment type="caution">
    <text evidence="4">The sequence shown here is derived from an EMBL/GenBank/DDBJ whole genome shotgun (WGS) entry which is preliminary data.</text>
</comment>
<keyword evidence="1" id="KW-0802">TPR repeat</keyword>
<keyword evidence="5" id="KW-1185">Reference proteome</keyword>
<evidence type="ECO:0000313" key="5">
    <source>
        <dbReference type="Proteomes" id="UP000013165"/>
    </source>
</evidence>
<dbReference type="SUPFAM" id="SSF53300">
    <property type="entry name" value="vWA-like"/>
    <property type="match status" value="1"/>
</dbReference>
<dbReference type="InterPro" id="IPR050768">
    <property type="entry name" value="UPF0353/GerABKA_families"/>
</dbReference>
<accession>N6VUX0</accession>
<dbReference type="Gene3D" id="3.40.50.410">
    <property type="entry name" value="von Willebrand factor, type A domain"/>
    <property type="match status" value="1"/>
</dbReference>
<feature type="transmembrane region" description="Helical" evidence="2">
    <location>
        <begin position="66"/>
        <end position="86"/>
    </location>
</feature>
<dbReference type="PANTHER" id="PTHR22550:SF14">
    <property type="entry name" value="VWFA DOMAIN-CONTAINING PROTEIN"/>
    <property type="match status" value="1"/>
</dbReference>
<proteinExistence type="predicted"/>
<dbReference type="STRING" id="626887.J057_21305"/>
<feature type="domain" description="VWFA" evidence="3">
    <location>
        <begin position="100"/>
        <end position="205"/>
    </location>
</feature>
<evidence type="ECO:0000259" key="3">
    <source>
        <dbReference type="Pfam" id="PF13519"/>
    </source>
</evidence>
<dbReference type="Pfam" id="PF13519">
    <property type="entry name" value="VWA_2"/>
    <property type="match status" value="1"/>
</dbReference>
<dbReference type="RefSeq" id="WP_004582196.1">
    <property type="nucleotide sequence ID" value="NZ_AP028878.1"/>
</dbReference>
<evidence type="ECO:0000256" key="2">
    <source>
        <dbReference type="SAM" id="Phobius"/>
    </source>
</evidence>
<feature type="repeat" description="TPR" evidence="1">
    <location>
        <begin position="382"/>
        <end position="415"/>
    </location>
</feature>
<dbReference type="InterPro" id="IPR019734">
    <property type="entry name" value="TPR_rpt"/>
</dbReference>
<keyword evidence="2" id="KW-0472">Membrane</keyword>
<dbReference type="Gene3D" id="1.25.40.10">
    <property type="entry name" value="Tetratricopeptide repeat domain"/>
    <property type="match status" value="1"/>
</dbReference>
<keyword evidence="2" id="KW-0812">Transmembrane</keyword>
<sequence>MIDWSLLFSAFHFIRPWWLLLLPLIIFLWWRTRRIHRSRVTVDETIAPHLREALTVGSSGERRWQAIDGVALSLVLAVFGAAGPTWSRQPDPFVAQSAPVVVVLKVTPSMQQTDVAPSRLERGKQKIRDLLDRRTGARTALVAYAGTAHRVVPMTEDPAVMVPYLEGLEPDVMPKEGEAAETGLQLAMDLLERETEPGGILFILDELAGADAESFNEPSAPSIAVLTTRPSESPDRGLDLLSVPVVTVTPDDEDLDRIERALNSAYRQALLENVDQPWLDRGHWLAWPAALLMLLWFRRGWTMRWSGLAVMATLVVPAEPARADGWIDWFLTPDQQGQLAFHDRDFSAAAEHFIDPLWRGYALYRNGQYEEAVTTLDRIETAQAAFIQGMAHIKSRGYRDAVRSFETTLQRDPNYPNAQSNLDVAREIVDYIERTREQSDTGEEQLGADEVVFDNESNRGAETQMEVPQEQGDGPLLSTEQWMNTVDTRTGDFLRQRFMIEARDQEAP</sequence>
<dbReference type="eggNOG" id="COG2304">
    <property type="taxonomic scope" value="Bacteria"/>
</dbReference>
<dbReference type="PANTHER" id="PTHR22550">
    <property type="entry name" value="SPORE GERMINATION PROTEIN"/>
    <property type="match status" value="1"/>
</dbReference>